<evidence type="ECO:0000256" key="3">
    <source>
        <dbReference type="SAM" id="MobiDB-lite"/>
    </source>
</evidence>
<dbReference type="PANTHER" id="PTHR43201:SF5">
    <property type="entry name" value="MEDIUM-CHAIN ACYL-COA LIGASE ACSF2, MITOCHONDRIAL"/>
    <property type="match status" value="1"/>
</dbReference>
<name>A0A1R0KMZ6_9PSEU</name>
<evidence type="ECO:0000256" key="2">
    <source>
        <dbReference type="ARBA" id="ARBA00022598"/>
    </source>
</evidence>
<dbReference type="STRING" id="76021.BS329_24045"/>
<evidence type="ECO:0000256" key="1">
    <source>
        <dbReference type="ARBA" id="ARBA00006432"/>
    </source>
</evidence>
<gene>
    <name evidence="6" type="ORF">BS329_24045</name>
</gene>
<dbReference type="InterPro" id="IPR020845">
    <property type="entry name" value="AMP-binding_CS"/>
</dbReference>
<dbReference type="InterPro" id="IPR000873">
    <property type="entry name" value="AMP-dep_synth/lig_dom"/>
</dbReference>
<evidence type="ECO:0000313" key="6">
    <source>
        <dbReference type="EMBL" id="OLZ48197.1"/>
    </source>
</evidence>
<feature type="compositionally biased region" description="Basic and acidic residues" evidence="3">
    <location>
        <begin position="144"/>
        <end position="158"/>
    </location>
</feature>
<dbReference type="PANTHER" id="PTHR43201">
    <property type="entry name" value="ACYL-COA SYNTHETASE"/>
    <property type="match status" value="1"/>
</dbReference>
<dbReference type="GO" id="GO:0031956">
    <property type="term" value="F:medium-chain fatty acid-CoA ligase activity"/>
    <property type="evidence" value="ECO:0007669"/>
    <property type="project" value="TreeGrafter"/>
</dbReference>
<feature type="region of interest" description="Disordered" evidence="3">
    <location>
        <begin position="144"/>
        <end position="183"/>
    </location>
</feature>
<dbReference type="Proteomes" id="UP000187486">
    <property type="component" value="Unassembled WGS sequence"/>
</dbReference>
<dbReference type="PROSITE" id="PS00455">
    <property type="entry name" value="AMP_BINDING"/>
    <property type="match status" value="1"/>
</dbReference>
<reference evidence="6 7" key="1">
    <citation type="submission" date="2016-01" db="EMBL/GenBank/DDBJ databases">
        <title>Amycolatopsis coloradensis genome sequencing and assembly.</title>
        <authorList>
            <person name="Mayilraj S."/>
        </authorList>
    </citation>
    <scope>NUCLEOTIDE SEQUENCE [LARGE SCALE GENOMIC DNA]</scope>
    <source>
        <strain evidence="6 7">DSM 44225</strain>
    </source>
</reference>
<dbReference type="InterPro" id="IPR025110">
    <property type="entry name" value="AMP-bd_C"/>
</dbReference>
<organism evidence="6 7">
    <name type="scientific">Amycolatopsis coloradensis</name>
    <dbReference type="NCBI Taxonomy" id="76021"/>
    <lineage>
        <taxon>Bacteria</taxon>
        <taxon>Bacillati</taxon>
        <taxon>Actinomycetota</taxon>
        <taxon>Actinomycetes</taxon>
        <taxon>Pseudonocardiales</taxon>
        <taxon>Pseudonocardiaceae</taxon>
        <taxon>Amycolatopsis</taxon>
    </lineage>
</organism>
<dbReference type="RefSeq" id="WP_076163522.1">
    <property type="nucleotide sequence ID" value="NZ_JBEZVB010000017.1"/>
</dbReference>
<evidence type="ECO:0000259" key="4">
    <source>
        <dbReference type="Pfam" id="PF00501"/>
    </source>
</evidence>
<keyword evidence="7" id="KW-1185">Reference proteome</keyword>
<accession>A0A1R0KMZ6</accession>
<feature type="domain" description="AMP-dependent synthetase/ligase" evidence="4">
    <location>
        <begin position="13"/>
        <end position="365"/>
    </location>
</feature>
<dbReference type="Gene3D" id="3.40.50.12780">
    <property type="entry name" value="N-terminal domain of ligase-like"/>
    <property type="match status" value="1"/>
</dbReference>
<keyword evidence="2" id="KW-0436">Ligase</keyword>
<dbReference type="OrthoDB" id="9803968at2"/>
<evidence type="ECO:0000313" key="7">
    <source>
        <dbReference type="Proteomes" id="UP000187486"/>
    </source>
</evidence>
<comment type="similarity">
    <text evidence="1">Belongs to the ATP-dependent AMP-binding enzyme family.</text>
</comment>
<comment type="caution">
    <text evidence="6">The sequence shown here is derived from an EMBL/GenBank/DDBJ whole genome shotgun (WGS) entry which is preliminary data.</text>
</comment>
<dbReference type="Gene3D" id="3.30.300.30">
    <property type="match status" value="1"/>
</dbReference>
<sequence length="519" mass="56410">MSTAAGTLGVWNIAAREPERVALVDPDGRSNGYGDLAAKANAYARGLQALGLETGDVVVVLQPNGDELVAAYFAAIQSGLYIVVVNWHLVGPEVAYILADSGAKAFLAHERFADVAIAAADEAGIPERGRFAVGDVAGFRRIEELGSGEGDGRPERRTAGSPMLYTSGTTGRPKGVRRPLSGADPDDVPAASTWFFGIFGLAPHDEHVHLCGSPLYHTAVLNFVAISLQLGHTAVLMDRWDAEDMLRLIDRHRVTHSHMVPTQFRRLLGLPDDVRAAYDLSSLRVMIHGAAPCPLEVKRRMLDWWGPVVTEYYAATEGGGTAISGEEWLKKPGSVGLPWPGSKIKILDDEGTELPAGETGTVYMKMGDSKFEYHKDRAKTDKARVGDLFTLGDVGHLDEDGYLFLHDRKADLIISGGVNIYPAEIEGELVMHPKIADVAVFGVPHEDWGESIKAVVQPADGVEPSGDLTAEILEYAAARLAKFKLPRSVDYLPELPRDPNGKLYKRKLRDPYWEGHRVP</sequence>
<dbReference type="Pfam" id="PF13193">
    <property type="entry name" value="AMP-binding_C"/>
    <property type="match status" value="1"/>
</dbReference>
<dbReference type="Pfam" id="PF00501">
    <property type="entry name" value="AMP-binding"/>
    <property type="match status" value="1"/>
</dbReference>
<proteinExistence type="inferred from homology"/>
<feature type="domain" description="AMP-binding enzyme C-terminal" evidence="5">
    <location>
        <begin position="424"/>
        <end position="502"/>
    </location>
</feature>
<dbReference type="GO" id="GO:0006631">
    <property type="term" value="P:fatty acid metabolic process"/>
    <property type="evidence" value="ECO:0007669"/>
    <property type="project" value="TreeGrafter"/>
</dbReference>
<protein>
    <submittedName>
        <fullName evidence="6">Acyl-CoA synthetase</fullName>
    </submittedName>
</protein>
<evidence type="ECO:0000259" key="5">
    <source>
        <dbReference type="Pfam" id="PF13193"/>
    </source>
</evidence>
<dbReference type="InterPro" id="IPR045851">
    <property type="entry name" value="AMP-bd_C_sf"/>
</dbReference>
<dbReference type="InterPro" id="IPR042099">
    <property type="entry name" value="ANL_N_sf"/>
</dbReference>
<dbReference type="AlphaFoldDB" id="A0A1R0KMZ6"/>
<dbReference type="SUPFAM" id="SSF56801">
    <property type="entry name" value="Acetyl-CoA synthetase-like"/>
    <property type="match status" value="1"/>
</dbReference>
<dbReference type="EMBL" id="MQUQ01000014">
    <property type="protein sequence ID" value="OLZ48197.1"/>
    <property type="molecule type" value="Genomic_DNA"/>
</dbReference>